<dbReference type="Ensembl" id="ENSELUT00000022852.3">
    <property type="protein sequence ID" value="ENSELUP00000014171.1"/>
    <property type="gene ID" value="ENSELUG00000001547.3"/>
</dbReference>
<dbReference type="STRING" id="8010.ENSELUP00000014171"/>
<dbReference type="GO" id="GO:0005778">
    <property type="term" value="C:peroxisomal membrane"/>
    <property type="evidence" value="ECO:0007669"/>
    <property type="project" value="UniProtKB-SubCell"/>
</dbReference>
<keyword evidence="3" id="KW-1185">Reference proteome</keyword>
<keyword evidence="1" id="KW-0472">Membrane</keyword>
<dbReference type="PIRSF" id="PIRSF013674">
    <property type="entry name" value="PXMP4"/>
    <property type="match status" value="1"/>
</dbReference>
<evidence type="ECO:0000313" key="2">
    <source>
        <dbReference type="Ensembl" id="ENSELUP00000014171.1"/>
    </source>
</evidence>
<dbReference type="Proteomes" id="UP000265140">
    <property type="component" value="Chromosome 17"/>
</dbReference>
<organism evidence="2 3">
    <name type="scientific">Esox lucius</name>
    <name type="common">Northern pike</name>
    <dbReference type="NCBI Taxonomy" id="8010"/>
    <lineage>
        <taxon>Eukaryota</taxon>
        <taxon>Metazoa</taxon>
        <taxon>Chordata</taxon>
        <taxon>Craniata</taxon>
        <taxon>Vertebrata</taxon>
        <taxon>Euteleostomi</taxon>
        <taxon>Actinopterygii</taxon>
        <taxon>Neopterygii</taxon>
        <taxon>Teleostei</taxon>
        <taxon>Protacanthopterygii</taxon>
        <taxon>Esociformes</taxon>
        <taxon>Esocidae</taxon>
        <taxon>Esox</taxon>
    </lineage>
</organism>
<name>A0A3P8YDI6_ESOLU</name>
<dbReference type="CTD" id="11264"/>
<protein>
    <recommendedName>
        <fullName evidence="1">Peroxisomal membrane protein 4</fullName>
    </recommendedName>
</protein>
<dbReference type="GeneTree" id="ENSGT00390000001562"/>
<sequence length="214" mass="24340">MSVPDLFKTLLYTINNVLQQEKYKAALAVIKGFRNGAVYGVKIRAPHALVMTFLFRGGSLNDKLRAIAKATFQHSRNLACFVFTYKGLQALQERIQGKSLQSQSFLAACLGGWLVFGENNNINSQINMYLLSRILFALSRLAVERGVLPQPKRDPFPLFATLVWGVVLWLFEYHPHTLQPSLQSSMNYLYHDSNVWHDISDFLVRNKPRPVAPE</sequence>
<dbReference type="OrthoDB" id="39659at2759"/>
<dbReference type="Bgee" id="ENSELUG00000001547">
    <property type="expression patterns" value="Expressed in ovary and 15 other cell types or tissues"/>
</dbReference>
<keyword evidence="1" id="KW-0576">Peroxisome</keyword>
<dbReference type="InterPro" id="IPR019531">
    <property type="entry name" value="Pmp4"/>
</dbReference>
<comment type="subunit">
    <text evidence="1">Interacts with PEX19.</text>
</comment>
<dbReference type="Pfam" id="PF02466">
    <property type="entry name" value="Tim17"/>
    <property type="match status" value="1"/>
</dbReference>
<reference evidence="3" key="1">
    <citation type="journal article" date="2014" name="PLoS ONE">
        <title>The genome and linkage map of the northern pike (Esox lucius): conserved synteny revealed between the salmonid sister group and the Neoteleostei.</title>
        <authorList>
            <person name="Rondeau E.B."/>
            <person name="Minkley D.R."/>
            <person name="Leong J.S."/>
            <person name="Messmer A.M."/>
            <person name="Jantzen J.R."/>
            <person name="von Schalburg K.R."/>
            <person name="Lemon C."/>
            <person name="Bird N.H."/>
            <person name="Koop B.F."/>
        </authorList>
    </citation>
    <scope>NUCLEOTIDE SEQUENCE</scope>
</reference>
<dbReference type="InParanoid" id="A0A3P8YDI6"/>
<accession>A0A3P8YDI6</accession>
<reference evidence="2" key="4">
    <citation type="submission" date="2025-09" db="UniProtKB">
        <authorList>
            <consortium name="Ensembl"/>
        </authorList>
    </citation>
    <scope>IDENTIFICATION</scope>
</reference>
<dbReference type="PANTHER" id="PTHR15460:SF3">
    <property type="entry name" value="PEROXISOMAL MEMBRANE PROTEIN 4"/>
    <property type="match status" value="1"/>
</dbReference>
<comment type="similarity">
    <text evidence="1">Belongs to the peroxisomal membrane protein PXMP2/4 family.</text>
</comment>
<evidence type="ECO:0000313" key="3">
    <source>
        <dbReference type="Proteomes" id="UP000265140"/>
    </source>
</evidence>
<proteinExistence type="inferred from homology"/>
<dbReference type="GeneID" id="105030548"/>
<dbReference type="OMA" id="VMVFLFR"/>
<dbReference type="AlphaFoldDB" id="A0A3P8YDI6"/>
<reference evidence="2" key="2">
    <citation type="submission" date="2020-02" db="EMBL/GenBank/DDBJ databases">
        <title>Esox lucius (northern pike) genome, fEsoLuc1, primary haplotype.</title>
        <authorList>
            <person name="Myers G."/>
            <person name="Karagic N."/>
            <person name="Meyer A."/>
            <person name="Pippel M."/>
            <person name="Reichard M."/>
            <person name="Winkler S."/>
            <person name="Tracey A."/>
            <person name="Sims Y."/>
            <person name="Howe K."/>
            <person name="Rhie A."/>
            <person name="Formenti G."/>
            <person name="Durbin R."/>
            <person name="Fedrigo O."/>
            <person name="Jarvis E.D."/>
        </authorList>
    </citation>
    <scope>NUCLEOTIDE SEQUENCE [LARGE SCALE GENOMIC DNA]</scope>
</reference>
<reference evidence="2" key="3">
    <citation type="submission" date="2025-08" db="UniProtKB">
        <authorList>
            <consortium name="Ensembl"/>
        </authorList>
    </citation>
    <scope>IDENTIFICATION</scope>
</reference>
<gene>
    <name evidence="2" type="primary">PXMP4</name>
</gene>
<dbReference type="KEGG" id="els:105030548"/>
<evidence type="ECO:0000256" key="1">
    <source>
        <dbReference type="PIRNR" id="PIRNR013674"/>
    </source>
</evidence>
<dbReference type="FunCoup" id="A0A3P8YDI6">
    <property type="interactions" value="319"/>
</dbReference>
<dbReference type="RefSeq" id="XP_010902762.1">
    <property type="nucleotide sequence ID" value="XM_010904460.5"/>
</dbReference>
<dbReference type="PANTHER" id="PTHR15460">
    <property type="entry name" value="PEROXISOMAL MEMBRANE PROTEIN 4"/>
    <property type="match status" value="1"/>
</dbReference>
<comment type="subcellular location">
    <subcellularLocation>
        <location evidence="1">Peroxisome membrane</location>
    </subcellularLocation>
</comment>